<dbReference type="Proteomes" id="UP000255265">
    <property type="component" value="Unassembled WGS sequence"/>
</dbReference>
<dbReference type="PRINTS" id="PR00038">
    <property type="entry name" value="HTHLUXR"/>
</dbReference>
<keyword evidence="2" id="KW-0805">Transcription regulation</keyword>
<dbReference type="InterPro" id="IPR011006">
    <property type="entry name" value="CheY-like_superfamily"/>
</dbReference>
<dbReference type="Gene3D" id="1.10.10.10">
    <property type="entry name" value="Winged helix-like DNA-binding domain superfamily/Winged helix DNA-binding domain"/>
    <property type="match status" value="1"/>
</dbReference>
<name>A0A370FPZ4_9BURK</name>
<proteinExistence type="predicted"/>
<feature type="modified residue" description="4-aspartylphosphate" evidence="5">
    <location>
        <position position="65"/>
    </location>
</feature>
<dbReference type="EMBL" id="QQAV01000001">
    <property type="protein sequence ID" value="RDI29125.1"/>
    <property type="molecule type" value="Genomic_DNA"/>
</dbReference>
<keyword evidence="1 5" id="KW-0597">Phosphoprotein</keyword>
<dbReference type="SMART" id="SM00448">
    <property type="entry name" value="REC"/>
    <property type="match status" value="1"/>
</dbReference>
<evidence type="ECO:0000313" key="10">
    <source>
        <dbReference type="Proteomes" id="UP000255265"/>
    </source>
</evidence>
<dbReference type="InterPro" id="IPR001789">
    <property type="entry name" value="Sig_transdc_resp-reg_receiver"/>
</dbReference>
<protein>
    <submittedName>
        <fullName evidence="9">LuxR family two component transcriptional regulator</fullName>
    </submittedName>
</protein>
<dbReference type="InterPro" id="IPR058245">
    <property type="entry name" value="NreC/VraR/RcsB-like_REC"/>
</dbReference>
<dbReference type="Pfam" id="PF00072">
    <property type="entry name" value="Response_reg"/>
    <property type="match status" value="1"/>
</dbReference>
<dbReference type="InterPro" id="IPR016032">
    <property type="entry name" value="Sig_transdc_resp-reg_C-effctor"/>
</dbReference>
<gene>
    <name evidence="9" type="ORF">DFR41_101881</name>
</gene>
<dbReference type="Gene3D" id="3.40.50.2300">
    <property type="match status" value="1"/>
</dbReference>
<evidence type="ECO:0000256" key="2">
    <source>
        <dbReference type="ARBA" id="ARBA00023015"/>
    </source>
</evidence>
<reference evidence="9 10" key="1">
    <citation type="submission" date="2018-07" db="EMBL/GenBank/DDBJ databases">
        <title>Genomic Encyclopedia of Type Strains, Phase IV (KMG-IV): sequencing the most valuable type-strain genomes for metagenomic binning, comparative biology and taxonomic classification.</title>
        <authorList>
            <person name="Goeker M."/>
        </authorList>
    </citation>
    <scope>NUCLEOTIDE SEQUENCE [LARGE SCALE GENOMIC DNA]</scope>
    <source>
        <strain evidence="9 10">DSM 21352</strain>
    </source>
</reference>
<keyword evidence="3" id="KW-0238">DNA-binding</keyword>
<feature type="region of interest" description="Disordered" evidence="6">
    <location>
        <begin position="153"/>
        <end position="175"/>
    </location>
</feature>
<dbReference type="GO" id="GO:0006355">
    <property type="term" value="P:regulation of DNA-templated transcription"/>
    <property type="evidence" value="ECO:0007669"/>
    <property type="project" value="InterPro"/>
</dbReference>
<feature type="domain" description="HTH luxR-type" evidence="7">
    <location>
        <begin position="172"/>
        <end position="237"/>
    </location>
</feature>
<feature type="compositionally biased region" description="Gly residues" evidence="6">
    <location>
        <begin position="155"/>
        <end position="165"/>
    </location>
</feature>
<dbReference type="PROSITE" id="PS50043">
    <property type="entry name" value="HTH_LUXR_2"/>
    <property type="match status" value="1"/>
</dbReference>
<feature type="domain" description="Response regulatory" evidence="8">
    <location>
        <begin position="14"/>
        <end position="130"/>
    </location>
</feature>
<dbReference type="GO" id="GO:0000160">
    <property type="term" value="P:phosphorelay signal transduction system"/>
    <property type="evidence" value="ECO:0007669"/>
    <property type="project" value="InterPro"/>
</dbReference>
<dbReference type="GO" id="GO:0003677">
    <property type="term" value="F:DNA binding"/>
    <property type="evidence" value="ECO:0007669"/>
    <property type="project" value="UniProtKB-KW"/>
</dbReference>
<dbReference type="InterPro" id="IPR000792">
    <property type="entry name" value="Tscrpt_reg_LuxR_C"/>
</dbReference>
<dbReference type="PROSITE" id="PS50110">
    <property type="entry name" value="RESPONSE_REGULATORY"/>
    <property type="match status" value="1"/>
</dbReference>
<keyword evidence="10" id="KW-1185">Reference proteome</keyword>
<dbReference type="Pfam" id="PF00196">
    <property type="entry name" value="GerE"/>
    <property type="match status" value="1"/>
</dbReference>
<dbReference type="PANTHER" id="PTHR43214:SF41">
    <property type="entry name" value="NITRATE_NITRITE RESPONSE REGULATOR PROTEIN NARP"/>
    <property type="match status" value="1"/>
</dbReference>
<evidence type="ECO:0000256" key="1">
    <source>
        <dbReference type="ARBA" id="ARBA00022553"/>
    </source>
</evidence>
<keyword evidence="4" id="KW-0804">Transcription</keyword>
<dbReference type="RefSeq" id="WP_114801820.1">
    <property type="nucleotide sequence ID" value="NZ_QQAV01000001.1"/>
</dbReference>
<feature type="compositionally biased region" description="Low complexity" evidence="6">
    <location>
        <begin position="166"/>
        <end position="175"/>
    </location>
</feature>
<sequence length="240" mass="25393">MSTPPPKANDRPARVALVEDDAGMRRRIAHAVAGDAGLALVFEAATAQQILDWLPGHPLDVLLVDLGLPDRSGLEVIRAARRLQPDCAVMVITIFGDEANMVQAFEAGASGYLLKDGTERDLGLHIRSLRAGGSPMSPIIARQLLRRWQQAGGAAVPGGRGGAPGGPAQAGASPAAERLSPREFEVLDLVSRGFTYAETAARIGVSVSTVQTHVRNIYGKLDVHNKSEAVYEARNLGLLP</sequence>
<organism evidence="9 10">
    <name type="scientific">Pseudacidovorax intermedius</name>
    <dbReference type="NCBI Taxonomy" id="433924"/>
    <lineage>
        <taxon>Bacteria</taxon>
        <taxon>Pseudomonadati</taxon>
        <taxon>Pseudomonadota</taxon>
        <taxon>Betaproteobacteria</taxon>
        <taxon>Burkholderiales</taxon>
        <taxon>Comamonadaceae</taxon>
        <taxon>Pseudacidovorax</taxon>
    </lineage>
</organism>
<dbReference type="CDD" id="cd17535">
    <property type="entry name" value="REC_NarL-like"/>
    <property type="match status" value="1"/>
</dbReference>
<dbReference type="InterPro" id="IPR036388">
    <property type="entry name" value="WH-like_DNA-bd_sf"/>
</dbReference>
<dbReference type="SMART" id="SM00421">
    <property type="entry name" value="HTH_LUXR"/>
    <property type="match status" value="1"/>
</dbReference>
<dbReference type="SUPFAM" id="SSF52172">
    <property type="entry name" value="CheY-like"/>
    <property type="match status" value="1"/>
</dbReference>
<dbReference type="AlphaFoldDB" id="A0A370FPZ4"/>
<evidence type="ECO:0000256" key="6">
    <source>
        <dbReference type="SAM" id="MobiDB-lite"/>
    </source>
</evidence>
<dbReference type="STRING" id="433924.NS331_16850"/>
<evidence type="ECO:0000313" key="9">
    <source>
        <dbReference type="EMBL" id="RDI29125.1"/>
    </source>
</evidence>
<accession>A0A370FPZ4</accession>
<dbReference type="PANTHER" id="PTHR43214">
    <property type="entry name" value="TWO-COMPONENT RESPONSE REGULATOR"/>
    <property type="match status" value="1"/>
</dbReference>
<evidence type="ECO:0000256" key="4">
    <source>
        <dbReference type="ARBA" id="ARBA00023163"/>
    </source>
</evidence>
<evidence type="ECO:0000256" key="3">
    <source>
        <dbReference type="ARBA" id="ARBA00023125"/>
    </source>
</evidence>
<evidence type="ECO:0000259" key="8">
    <source>
        <dbReference type="PROSITE" id="PS50110"/>
    </source>
</evidence>
<dbReference type="CDD" id="cd06170">
    <property type="entry name" value="LuxR_C_like"/>
    <property type="match status" value="1"/>
</dbReference>
<dbReference type="InterPro" id="IPR039420">
    <property type="entry name" value="WalR-like"/>
</dbReference>
<dbReference type="SUPFAM" id="SSF46894">
    <property type="entry name" value="C-terminal effector domain of the bipartite response regulators"/>
    <property type="match status" value="1"/>
</dbReference>
<evidence type="ECO:0000259" key="7">
    <source>
        <dbReference type="PROSITE" id="PS50043"/>
    </source>
</evidence>
<dbReference type="OrthoDB" id="3623000at2"/>
<comment type="caution">
    <text evidence="9">The sequence shown here is derived from an EMBL/GenBank/DDBJ whole genome shotgun (WGS) entry which is preliminary data.</text>
</comment>
<evidence type="ECO:0000256" key="5">
    <source>
        <dbReference type="PROSITE-ProRule" id="PRU00169"/>
    </source>
</evidence>